<dbReference type="AlphaFoldDB" id="A0A118K4S6"/>
<feature type="repeat" description="PPR" evidence="3">
    <location>
        <begin position="288"/>
        <end position="322"/>
    </location>
</feature>
<dbReference type="Pfam" id="PF01535">
    <property type="entry name" value="PPR"/>
    <property type="match status" value="4"/>
</dbReference>
<dbReference type="InterPro" id="IPR002885">
    <property type="entry name" value="PPR_rpt"/>
</dbReference>
<dbReference type="SUPFAM" id="SSF48452">
    <property type="entry name" value="TPR-like"/>
    <property type="match status" value="1"/>
</dbReference>
<feature type="repeat" description="PPR" evidence="3">
    <location>
        <begin position="253"/>
        <end position="287"/>
    </location>
</feature>
<dbReference type="PROSITE" id="PS51375">
    <property type="entry name" value="PPR"/>
    <property type="match status" value="9"/>
</dbReference>
<dbReference type="Pfam" id="PF14432">
    <property type="entry name" value="DYW_deaminase"/>
    <property type="match status" value="1"/>
</dbReference>
<evidence type="ECO:0000256" key="3">
    <source>
        <dbReference type="PROSITE-ProRule" id="PRU00708"/>
    </source>
</evidence>
<dbReference type="GO" id="GO:0003723">
    <property type="term" value="F:RNA binding"/>
    <property type="evidence" value="ECO:0007669"/>
    <property type="project" value="InterPro"/>
</dbReference>
<dbReference type="GO" id="GO:0009451">
    <property type="term" value="P:RNA modification"/>
    <property type="evidence" value="ECO:0007669"/>
    <property type="project" value="InterPro"/>
</dbReference>
<feature type="repeat" description="PPR" evidence="3">
    <location>
        <begin position="804"/>
        <end position="838"/>
    </location>
</feature>
<gene>
    <name evidence="5" type="ORF">Ccrd_013623</name>
</gene>
<dbReference type="Gramene" id="KVI08011">
    <property type="protein sequence ID" value="KVI08011"/>
    <property type="gene ID" value="Ccrd_013623"/>
</dbReference>
<protein>
    <submittedName>
        <fullName evidence="5">Pentatricopeptide repeat-containing protein</fullName>
    </submittedName>
</protein>
<feature type="repeat" description="PPR" evidence="3">
    <location>
        <begin position="427"/>
        <end position="461"/>
    </location>
</feature>
<feature type="domain" description="DYW" evidence="4">
    <location>
        <begin position="879"/>
        <end position="970"/>
    </location>
</feature>
<dbReference type="EMBL" id="LEKV01001397">
    <property type="protein sequence ID" value="KVI08011.1"/>
    <property type="molecule type" value="Genomic_DNA"/>
</dbReference>
<dbReference type="InterPro" id="IPR011990">
    <property type="entry name" value="TPR-like_helical_dom_sf"/>
</dbReference>
<dbReference type="PANTHER" id="PTHR47926:SF347">
    <property type="entry name" value="PENTATRICOPEPTIDE REPEAT-CONTAINING PROTEIN"/>
    <property type="match status" value="1"/>
</dbReference>
<dbReference type="InterPro" id="IPR046848">
    <property type="entry name" value="E_motif"/>
</dbReference>
<dbReference type="Proteomes" id="UP000243975">
    <property type="component" value="Unassembled WGS sequence"/>
</dbReference>
<feature type="repeat" description="PPR" evidence="3">
    <location>
        <begin position="563"/>
        <end position="597"/>
    </location>
</feature>
<comment type="caution">
    <text evidence="5">The sequence shown here is derived from an EMBL/GenBank/DDBJ whole genome shotgun (WGS) entry which is preliminary data.</text>
</comment>
<organism evidence="5 6">
    <name type="scientific">Cynara cardunculus var. scolymus</name>
    <name type="common">Globe artichoke</name>
    <name type="synonym">Cynara scolymus</name>
    <dbReference type="NCBI Taxonomy" id="59895"/>
    <lineage>
        <taxon>Eukaryota</taxon>
        <taxon>Viridiplantae</taxon>
        <taxon>Streptophyta</taxon>
        <taxon>Embryophyta</taxon>
        <taxon>Tracheophyta</taxon>
        <taxon>Spermatophyta</taxon>
        <taxon>Magnoliopsida</taxon>
        <taxon>eudicotyledons</taxon>
        <taxon>Gunneridae</taxon>
        <taxon>Pentapetalae</taxon>
        <taxon>asterids</taxon>
        <taxon>campanulids</taxon>
        <taxon>Asterales</taxon>
        <taxon>Asteraceae</taxon>
        <taxon>Carduoideae</taxon>
        <taxon>Cardueae</taxon>
        <taxon>Carduinae</taxon>
        <taxon>Cynara</taxon>
    </lineage>
</organism>
<evidence type="ECO:0000313" key="5">
    <source>
        <dbReference type="EMBL" id="KVI08011.1"/>
    </source>
</evidence>
<dbReference type="InterPro" id="IPR046960">
    <property type="entry name" value="PPR_At4g14850-like_plant"/>
</dbReference>
<dbReference type="OMA" id="DVYDYML"/>
<dbReference type="GO" id="GO:0008270">
    <property type="term" value="F:zinc ion binding"/>
    <property type="evidence" value="ECO:0007669"/>
    <property type="project" value="InterPro"/>
</dbReference>
<sequence length="970" mass="108925">MAFYSTPFAALHHNNLCLQNPLILPLNPRSFSHHHHRFSTITKYVNSSKAQIIDQTVSNSVPENDLMLKDVLTILHSMDLTNPDECVQSYAVILRNCRKIHNLQLGLQVHGRMIVSGVELCEFLGSQLLEFYCKVSCIDGTRKLFDKMTERNVFSWTSVIGLYCEQGDYEETINLFYLMIDEGVRPDHFVFPKVFKACAQLKDYRAGKDVYDYMMSIGFEGNNCVKRSFLDMFIKCGRIDIARRLFEQMSSNDVIMWNMMVSGYVSKRDFKRALRYVDQMRLKGVIPDRVTWNTILSGYAQVGQFKEAAKYFSEMGGFGELEPNIVSWTALITGNLQNGYPFQALNIFRKMVTKGVKPNSTTISSVISACANLSLEKHGKEIHGYCIKTEELDSSLFVGNSLIDFYSKCQNAGDGARTNFNRIKQKDLVSWNSILAAYAIKGNRDDAIKFLYDMELQGVVPDIVTWNGLITGFTQYGDGKTALEFFSRMCKLGVYPNTTSISGALASCAQIKDLNLGKEIHNYTIRNNIEMGTGVGSALIAMYSGCDHLEAAYAVFNGISTKDVVIWNSLIAASGKSGFGVGALDLLREMKLNAVEPDSVTMISTLSVCSKLAALRQGREIHQYIIRNGLDSSNFVCNALIDMYGRCGSLNKSHQVFESLVAQQRDNVSWNVMIAAYGMHGFGMEALNLFHRMTAQEGLKPNHVTFTNLLSACSHSGLTNEGQACFKMMEQEYAMEPDMEQYACMIDLIARSGHLSETLEFIEKMPFEPNAAIWGSLLGACRIHSNVEMAEHAAKFLFELEPESSGSYILLANIYATLGRWEDAARIRCLMKERGVTKTPGCSWIEVGRKVYSFVVGDTSHPQVLAKMESLYSKIKEKGYVPDTTFVLQNMEEAEKEMMLCGHSEKLALGFGLISTSGSPLRIIKNLRVCGDCHSVMKYISAVERREIIMRDNYRFHHFVDGVCSCGDYW</sequence>
<feature type="repeat" description="PPR" evidence="3">
    <location>
        <begin position="666"/>
        <end position="701"/>
    </location>
</feature>
<evidence type="ECO:0000259" key="4">
    <source>
        <dbReference type="Pfam" id="PF14432"/>
    </source>
</evidence>
<keyword evidence="2" id="KW-0677">Repeat</keyword>
<reference evidence="5 6" key="1">
    <citation type="journal article" date="2016" name="Sci. Rep.">
        <title>The genome sequence of the outbreeding globe artichoke constructed de novo incorporating a phase-aware low-pass sequencing strategy of F1 progeny.</title>
        <authorList>
            <person name="Scaglione D."/>
            <person name="Reyes-Chin-Wo S."/>
            <person name="Acquadro A."/>
            <person name="Froenicke L."/>
            <person name="Portis E."/>
            <person name="Beitel C."/>
            <person name="Tirone M."/>
            <person name="Mauro R."/>
            <person name="Lo Monaco A."/>
            <person name="Mauromicale G."/>
            <person name="Faccioli P."/>
            <person name="Cattivelli L."/>
            <person name="Rieseberg L."/>
            <person name="Michelmore R."/>
            <person name="Lanteri S."/>
        </authorList>
    </citation>
    <scope>NUCLEOTIDE SEQUENCE [LARGE SCALE GENOMIC DNA]</scope>
    <source>
        <strain evidence="5">2C</strain>
    </source>
</reference>
<dbReference type="PANTHER" id="PTHR47926">
    <property type="entry name" value="PENTATRICOPEPTIDE REPEAT-CONTAINING PROTEIN"/>
    <property type="match status" value="1"/>
</dbReference>
<evidence type="ECO:0000256" key="1">
    <source>
        <dbReference type="ARBA" id="ARBA00006643"/>
    </source>
</evidence>
<evidence type="ECO:0000256" key="2">
    <source>
        <dbReference type="ARBA" id="ARBA00022737"/>
    </source>
</evidence>
<dbReference type="FunFam" id="1.25.40.10:FF:000393">
    <property type="entry name" value="Pentatricopeptide repeat-containing protein At1g20230"/>
    <property type="match status" value="1"/>
</dbReference>
<dbReference type="InterPro" id="IPR032867">
    <property type="entry name" value="DYW_dom"/>
</dbReference>
<proteinExistence type="inferred from homology"/>
<dbReference type="OrthoDB" id="185373at2759"/>
<dbReference type="FunFam" id="1.25.40.10:FF:000144">
    <property type="entry name" value="Pentatricopeptide repeat-containing protein, mitochondrial"/>
    <property type="match status" value="1"/>
</dbReference>
<name>A0A118K4S6_CYNCS</name>
<comment type="similarity">
    <text evidence="1">Belongs to the PPR family. PCMP-H subfamily.</text>
</comment>
<feature type="repeat" description="PPR" evidence="3">
    <location>
        <begin position="324"/>
        <end position="358"/>
    </location>
</feature>
<evidence type="ECO:0000313" key="6">
    <source>
        <dbReference type="Proteomes" id="UP000243975"/>
    </source>
</evidence>
<dbReference type="NCBIfam" id="TIGR00756">
    <property type="entry name" value="PPR"/>
    <property type="match status" value="7"/>
</dbReference>
<dbReference type="Gene3D" id="1.25.40.10">
    <property type="entry name" value="Tetratricopeptide repeat domain"/>
    <property type="match status" value="6"/>
</dbReference>
<accession>A0A118K4S6</accession>
<dbReference type="Pfam" id="PF20431">
    <property type="entry name" value="E_motif"/>
    <property type="match status" value="1"/>
</dbReference>
<dbReference type="FunFam" id="1.25.40.10:FF:000366">
    <property type="entry name" value="Pentatricopeptide (PPR) repeat-containing protein"/>
    <property type="match status" value="1"/>
</dbReference>
<feature type="repeat" description="PPR" evidence="3">
    <location>
        <begin position="152"/>
        <end position="186"/>
    </location>
</feature>
<feature type="repeat" description="PPR" evidence="3">
    <location>
        <begin position="462"/>
        <end position="496"/>
    </location>
</feature>
<dbReference type="Pfam" id="PF13041">
    <property type="entry name" value="PPR_2"/>
    <property type="match status" value="5"/>
</dbReference>
<keyword evidence="6" id="KW-1185">Reference proteome</keyword>